<feature type="region of interest" description="Disordered" evidence="9">
    <location>
        <begin position="429"/>
        <end position="454"/>
    </location>
</feature>
<evidence type="ECO:0000256" key="5">
    <source>
        <dbReference type="ARBA" id="ARBA00022989"/>
    </source>
</evidence>
<dbReference type="InterPro" id="IPR004326">
    <property type="entry name" value="Mlo"/>
</dbReference>
<evidence type="ECO:0000313" key="12">
    <source>
        <dbReference type="Proteomes" id="UP001314170"/>
    </source>
</evidence>
<proteinExistence type="inferred from homology"/>
<keyword evidence="8" id="KW-0112">Calmodulin-binding</keyword>
<evidence type="ECO:0000256" key="6">
    <source>
        <dbReference type="ARBA" id="ARBA00023136"/>
    </source>
</evidence>
<dbReference type="GO" id="GO:0005516">
    <property type="term" value="F:calmodulin binding"/>
    <property type="evidence" value="ECO:0007669"/>
    <property type="project" value="UniProtKB-KW"/>
</dbReference>
<evidence type="ECO:0000256" key="3">
    <source>
        <dbReference type="ARBA" id="ARBA00022692"/>
    </source>
</evidence>
<keyword evidence="6 8" id="KW-0472">Membrane</keyword>
<dbReference type="PANTHER" id="PTHR31942:SF54">
    <property type="entry name" value="MLO-LIKE PROTEIN 13"/>
    <property type="match status" value="1"/>
</dbReference>
<feature type="transmembrane region" description="Helical" evidence="10">
    <location>
        <begin position="171"/>
        <end position="192"/>
    </location>
</feature>
<keyword evidence="7 8" id="KW-0568">Pathogenesis-related protein</keyword>
<dbReference type="AlphaFoldDB" id="A0AAV1RHH7"/>
<keyword evidence="12" id="KW-1185">Reference proteome</keyword>
<keyword evidence="5 8" id="KW-1133">Transmembrane helix</keyword>
<gene>
    <name evidence="8" type="primary">MLO</name>
    <name evidence="11" type="ORF">DCAF_LOCUS10903</name>
</gene>
<comment type="subcellular location">
    <subcellularLocation>
        <location evidence="1 8">Membrane</location>
        <topology evidence="1 8">Multi-pass membrane protein</topology>
    </subcellularLocation>
</comment>
<evidence type="ECO:0000256" key="4">
    <source>
        <dbReference type="ARBA" id="ARBA00022821"/>
    </source>
</evidence>
<comment type="domain">
    <text evidence="8">The C-terminus contains a calmodulin-binding domain, which binds calmodulin in a calcium-dependent fashion.</text>
</comment>
<sequence length="479" mass="54522">MEEESKSLQYTPTWVVAAVCFVIVVASIFAQRVLHELGKVCYIFLVVSFTLQLEIPDFWWLVFGLEIQFLRNTKQDALFEALTKLKEELMVLGFISLLLTVTQNSISRICIPPHLATTMLPCKRETGSSNHEKIYNRAINRRQLLSASDSAEKCAREGQVPLVSVEALHQLHIFIFVLAVVHVIFCASTMILGGARIRQWKKWEDSIRHPSRTVPDLAKQHHENLFYLQFIKKHEKGYWRRSAVLSWLTHCPQVINFDFHKYMMRTLQIDFKRIVTISYTDTFEGFIWHVLRNAMILDASLTLSSWVEWQLLLLVGAKLEHIITSLGHRVTQKTPVVVEEARVQPSDEHFWLESPAIILDLIHNKSAFAVLISLLPPLPEHIRIQFMHHGKIGLPCATAYYGMGTKFRKGMFGEDVYSALEGWAGRSARTWRDPSDHHGAQTDKLATESSHSAGQEMVVIDGSTGTITELSPVTQAPAS</sequence>
<accession>A0AAV1RHH7</accession>
<keyword evidence="3 8" id="KW-0812">Transmembrane</keyword>
<comment type="function">
    <text evidence="8">May be involved in modulation of pathogen defense and leaf cell death.</text>
</comment>
<keyword evidence="4 8" id="KW-0611">Plant defense</keyword>
<comment type="similarity">
    <text evidence="2 8">Belongs to the MLO family.</text>
</comment>
<evidence type="ECO:0000256" key="2">
    <source>
        <dbReference type="ARBA" id="ARBA00006574"/>
    </source>
</evidence>
<evidence type="ECO:0000256" key="10">
    <source>
        <dbReference type="SAM" id="Phobius"/>
    </source>
</evidence>
<dbReference type="Proteomes" id="UP001314170">
    <property type="component" value="Unassembled WGS sequence"/>
</dbReference>
<dbReference type="EMBL" id="CAWUPB010000994">
    <property type="protein sequence ID" value="CAK7335900.1"/>
    <property type="molecule type" value="Genomic_DNA"/>
</dbReference>
<reference evidence="11 12" key="1">
    <citation type="submission" date="2024-01" db="EMBL/GenBank/DDBJ databases">
        <authorList>
            <person name="Waweru B."/>
        </authorList>
    </citation>
    <scope>NUCLEOTIDE SEQUENCE [LARGE SCALE GENOMIC DNA]</scope>
</reference>
<organism evidence="11 12">
    <name type="scientific">Dovyalis caffra</name>
    <dbReference type="NCBI Taxonomy" id="77055"/>
    <lineage>
        <taxon>Eukaryota</taxon>
        <taxon>Viridiplantae</taxon>
        <taxon>Streptophyta</taxon>
        <taxon>Embryophyta</taxon>
        <taxon>Tracheophyta</taxon>
        <taxon>Spermatophyta</taxon>
        <taxon>Magnoliopsida</taxon>
        <taxon>eudicotyledons</taxon>
        <taxon>Gunneridae</taxon>
        <taxon>Pentapetalae</taxon>
        <taxon>rosids</taxon>
        <taxon>fabids</taxon>
        <taxon>Malpighiales</taxon>
        <taxon>Salicaceae</taxon>
        <taxon>Flacourtieae</taxon>
        <taxon>Dovyalis</taxon>
    </lineage>
</organism>
<name>A0AAV1RHH7_9ROSI</name>
<evidence type="ECO:0000256" key="9">
    <source>
        <dbReference type="SAM" id="MobiDB-lite"/>
    </source>
</evidence>
<evidence type="ECO:0000313" key="11">
    <source>
        <dbReference type="EMBL" id="CAK7335900.1"/>
    </source>
</evidence>
<feature type="compositionally biased region" description="Basic and acidic residues" evidence="9">
    <location>
        <begin position="430"/>
        <end position="441"/>
    </location>
</feature>
<feature type="transmembrane region" description="Helical" evidence="10">
    <location>
        <begin position="12"/>
        <end position="30"/>
    </location>
</feature>
<evidence type="ECO:0000256" key="7">
    <source>
        <dbReference type="ARBA" id="ARBA00023265"/>
    </source>
</evidence>
<dbReference type="PANTHER" id="PTHR31942">
    <property type="entry name" value="MLO-LIKE PROTEIN 1"/>
    <property type="match status" value="1"/>
</dbReference>
<protein>
    <recommendedName>
        <fullName evidence="8">MLO-like protein</fullName>
    </recommendedName>
</protein>
<dbReference type="GO" id="GO:0016020">
    <property type="term" value="C:membrane"/>
    <property type="evidence" value="ECO:0007669"/>
    <property type="project" value="UniProtKB-SubCell"/>
</dbReference>
<dbReference type="Pfam" id="PF03094">
    <property type="entry name" value="Mlo"/>
    <property type="match status" value="1"/>
</dbReference>
<evidence type="ECO:0000256" key="8">
    <source>
        <dbReference type="RuleBase" id="RU280816"/>
    </source>
</evidence>
<comment type="caution">
    <text evidence="11">The sequence shown here is derived from an EMBL/GenBank/DDBJ whole genome shotgun (WGS) entry which is preliminary data.</text>
</comment>
<dbReference type="GO" id="GO:0006952">
    <property type="term" value="P:defense response"/>
    <property type="evidence" value="ECO:0007669"/>
    <property type="project" value="UniProtKB-KW"/>
</dbReference>
<feature type="transmembrane region" description="Helical" evidence="10">
    <location>
        <begin position="42"/>
        <end position="62"/>
    </location>
</feature>
<evidence type="ECO:0000256" key="1">
    <source>
        <dbReference type="ARBA" id="ARBA00004141"/>
    </source>
</evidence>